<gene>
    <name evidence="1" type="ORF">BJN45_09130</name>
</gene>
<dbReference type="Proteomes" id="UP000187526">
    <property type="component" value="Unassembled WGS sequence"/>
</dbReference>
<proteinExistence type="predicted"/>
<reference evidence="1 2" key="1">
    <citation type="submission" date="2016-10" db="EMBL/GenBank/DDBJ databases">
        <title>Alkaliphiles isolated from bioreactors.</title>
        <authorList>
            <person name="Salah Z."/>
            <person name="Rout S.P."/>
            <person name="Humphreys P.N."/>
        </authorList>
    </citation>
    <scope>NUCLEOTIDE SEQUENCE [LARGE SCALE GENOMIC DNA]</scope>
    <source>
        <strain evidence="1 2">ZS02</strain>
    </source>
</reference>
<keyword evidence="1" id="KW-0808">Transferase</keyword>
<keyword evidence="2" id="KW-1185">Reference proteome</keyword>
<sequence length="300" mass="34248">MPFLSFFRPWRESGWESIDKTEYAATWRRYGGSVITHPDVVHALSEIAGIPVRYLGYPGESGIAGALATWGRDLALSRNGLKRHGKKRLFDLGNAEFIFPFAQGKHIPLRFSGNYISPLHAPDVSGLKIQDEALAMVRPLENYSKKFLYNQRRELRLFLESGGLIRDISQFEPEEQAATYSELFARRWGFEVPGKAMLVDVLRAMRPFMMGSVLLHDEQPIAFQLLYHVRSPGWISVEYVNGGVDPAYRDYSPGSILSYINTQSARTMASESGSMLRYSFGRADREYKMRWCHPVSMYRT</sequence>
<dbReference type="InterPro" id="IPR016181">
    <property type="entry name" value="Acyl_CoA_acyltransferase"/>
</dbReference>
<dbReference type="Pfam" id="PF07395">
    <property type="entry name" value="Mig-14"/>
    <property type="match status" value="1"/>
</dbReference>
<organism evidence="1 2">
    <name type="scientific">Azonexus hydrophilus</name>
    <dbReference type="NCBI Taxonomy" id="418702"/>
    <lineage>
        <taxon>Bacteria</taxon>
        <taxon>Pseudomonadati</taxon>
        <taxon>Pseudomonadota</taxon>
        <taxon>Betaproteobacteria</taxon>
        <taxon>Rhodocyclales</taxon>
        <taxon>Azonexaceae</taxon>
        <taxon>Azonexus</taxon>
    </lineage>
</organism>
<evidence type="ECO:0000313" key="2">
    <source>
        <dbReference type="Proteomes" id="UP000187526"/>
    </source>
</evidence>
<name>A0A1R1I4C9_9RHOO</name>
<comment type="caution">
    <text evidence="1">The sequence shown here is derived from an EMBL/GenBank/DDBJ whole genome shotgun (WGS) entry which is preliminary data.</text>
</comment>
<accession>A0A1R1I4C9</accession>
<dbReference type="InterPro" id="IPR009977">
    <property type="entry name" value="Mig-14"/>
</dbReference>
<dbReference type="SUPFAM" id="SSF55729">
    <property type="entry name" value="Acyl-CoA N-acyltransferases (Nat)"/>
    <property type="match status" value="1"/>
</dbReference>
<dbReference type="RefSeq" id="WP_076094435.1">
    <property type="nucleotide sequence ID" value="NZ_MTHD01000003.1"/>
</dbReference>
<dbReference type="GO" id="GO:0016740">
    <property type="term" value="F:transferase activity"/>
    <property type="evidence" value="ECO:0007669"/>
    <property type="project" value="UniProtKB-KW"/>
</dbReference>
<dbReference type="AlphaFoldDB" id="A0A1R1I4C9"/>
<protein>
    <submittedName>
        <fullName evidence="1">GNAT family N-acetyltransferase</fullName>
    </submittedName>
</protein>
<dbReference type="EMBL" id="MTHD01000003">
    <property type="protein sequence ID" value="OMG53596.1"/>
    <property type="molecule type" value="Genomic_DNA"/>
</dbReference>
<dbReference type="OrthoDB" id="6447890at2"/>
<dbReference type="STRING" id="418702.BJN45_09130"/>
<evidence type="ECO:0000313" key="1">
    <source>
        <dbReference type="EMBL" id="OMG53596.1"/>
    </source>
</evidence>